<protein>
    <submittedName>
        <fullName evidence="5">LacI family transcriptional regulator</fullName>
    </submittedName>
</protein>
<dbReference type="SUPFAM" id="SSF53822">
    <property type="entry name" value="Periplasmic binding protein-like I"/>
    <property type="match status" value="1"/>
</dbReference>
<dbReference type="PANTHER" id="PTHR30146:SF154">
    <property type="entry name" value="TRANSCRIPTION REGULATOR, MEMBER OF GALR FAMILY"/>
    <property type="match status" value="1"/>
</dbReference>
<dbReference type="Pfam" id="PF00356">
    <property type="entry name" value="LacI"/>
    <property type="match status" value="1"/>
</dbReference>
<accession>A0A9X1UZ29</accession>
<proteinExistence type="predicted"/>
<keyword evidence="1" id="KW-0805">Transcription regulation</keyword>
<gene>
    <name evidence="5" type="ORF">LU635_14440</name>
</gene>
<dbReference type="SMART" id="SM00354">
    <property type="entry name" value="HTH_LACI"/>
    <property type="match status" value="1"/>
</dbReference>
<dbReference type="Gene3D" id="3.40.50.2300">
    <property type="match status" value="2"/>
</dbReference>
<dbReference type="Pfam" id="PF13377">
    <property type="entry name" value="Peripla_BP_3"/>
    <property type="match status" value="1"/>
</dbReference>
<dbReference type="CDD" id="cd06267">
    <property type="entry name" value="PBP1_LacI_sugar_binding-like"/>
    <property type="match status" value="1"/>
</dbReference>
<evidence type="ECO:0000313" key="6">
    <source>
        <dbReference type="Proteomes" id="UP001139344"/>
    </source>
</evidence>
<dbReference type="EMBL" id="JAJSON010000025">
    <property type="protein sequence ID" value="MCG9972846.1"/>
    <property type="molecule type" value="Genomic_DNA"/>
</dbReference>
<sequence length="343" mass="38567">MKTKKNSTIHDISKKLNLSIATVSRALNNSSKVKPRTKAKILAAASELNYQQNHVALALKSGQSKIVGVVVPFLNHNFFSSVIGSIENTLSKENYHVAIYQTHESYETEVKHIKALLNAQVDGIFLSASKETKDYGHINEVLERNKPLIFFDRKLNVPGTSSVVIDDFKAAYEATTHLIKQGAKKIAHFAGDFQLEIYQNRFNGFIEALKDNHLDFDKRFFYRTDQNVEGGIKGMKSIWQYKDKPDAIFSSNDFAVGGAIQVIREYGLSIPKDLLIAGFSNEPFTQFMETPISTVDQAPLKMGETAAEIFLKKIRKEENLTKENSIILNPTFFPRASSLKNRS</sequence>
<dbReference type="GO" id="GO:0003700">
    <property type="term" value="F:DNA-binding transcription factor activity"/>
    <property type="evidence" value="ECO:0007669"/>
    <property type="project" value="TreeGrafter"/>
</dbReference>
<reference evidence="5" key="1">
    <citation type="submission" date="2021-12" db="EMBL/GenBank/DDBJ databases">
        <title>Description of Gramella crocea sp. nov., a new bacterium isolated from activated sludge.</title>
        <authorList>
            <person name="Zhang X."/>
        </authorList>
    </citation>
    <scope>NUCLEOTIDE SEQUENCE</scope>
    <source>
        <strain evidence="5">YB25</strain>
    </source>
</reference>
<dbReference type="AlphaFoldDB" id="A0A9X1UZ29"/>
<dbReference type="PROSITE" id="PS50932">
    <property type="entry name" value="HTH_LACI_2"/>
    <property type="match status" value="1"/>
</dbReference>
<keyword evidence="6" id="KW-1185">Reference proteome</keyword>
<dbReference type="GO" id="GO:0000976">
    <property type="term" value="F:transcription cis-regulatory region binding"/>
    <property type="evidence" value="ECO:0007669"/>
    <property type="project" value="TreeGrafter"/>
</dbReference>
<dbReference type="SUPFAM" id="SSF47413">
    <property type="entry name" value="lambda repressor-like DNA-binding domains"/>
    <property type="match status" value="1"/>
</dbReference>
<dbReference type="CDD" id="cd01392">
    <property type="entry name" value="HTH_LacI"/>
    <property type="match status" value="1"/>
</dbReference>
<feature type="domain" description="HTH lacI-type" evidence="4">
    <location>
        <begin position="7"/>
        <end position="61"/>
    </location>
</feature>
<evidence type="ECO:0000256" key="1">
    <source>
        <dbReference type="ARBA" id="ARBA00023015"/>
    </source>
</evidence>
<organism evidence="5 6">
    <name type="scientific">Christiangramia crocea</name>
    <dbReference type="NCBI Taxonomy" id="2904124"/>
    <lineage>
        <taxon>Bacteria</taxon>
        <taxon>Pseudomonadati</taxon>
        <taxon>Bacteroidota</taxon>
        <taxon>Flavobacteriia</taxon>
        <taxon>Flavobacteriales</taxon>
        <taxon>Flavobacteriaceae</taxon>
        <taxon>Christiangramia</taxon>
    </lineage>
</organism>
<dbReference type="RefSeq" id="WP_240100198.1">
    <property type="nucleotide sequence ID" value="NZ_JAJSON010000025.1"/>
</dbReference>
<dbReference type="InterPro" id="IPR000843">
    <property type="entry name" value="HTH_LacI"/>
</dbReference>
<keyword evidence="2" id="KW-0238">DNA-binding</keyword>
<dbReference type="InterPro" id="IPR028082">
    <property type="entry name" value="Peripla_BP_I"/>
</dbReference>
<dbReference type="Proteomes" id="UP001139344">
    <property type="component" value="Unassembled WGS sequence"/>
</dbReference>
<keyword evidence="3" id="KW-0804">Transcription</keyword>
<dbReference type="InterPro" id="IPR046335">
    <property type="entry name" value="LacI/GalR-like_sensor"/>
</dbReference>
<evidence type="ECO:0000259" key="4">
    <source>
        <dbReference type="PROSITE" id="PS50932"/>
    </source>
</evidence>
<name>A0A9X1UZ29_9FLAO</name>
<evidence type="ECO:0000313" key="5">
    <source>
        <dbReference type="EMBL" id="MCG9972846.1"/>
    </source>
</evidence>
<dbReference type="InterPro" id="IPR010982">
    <property type="entry name" value="Lambda_DNA-bd_dom_sf"/>
</dbReference>
<dbReference type="PANTHER" id="PTHR30146">
    <property type="entry name" value="LACI-RELATED TRANSCRIPTIONAL REPRESSOR"/>
    <property type="match status" value="1"/>
</dbReference>
<evidence type="ECO:0000256" key="3">
    <source>
        <dbReference type="ARBA" id="ARBA00023163"/>
    </source>
</evidence>
<evidence type="ECO:0000256" key="2">
    <source>
        <dbReference type="ARBA" id="ARBA00023125"/>
    </source>
</evidence>
<dbReference type="Gene3D" id="1.10.260.40">
    <property type="entry name" value="lambda repressor-like DNA-binding domains"/>
    <property type="match status" value="1"/>
</dbReference>
<comment type="caution">
    <text evidence="5">The sequence shown here is derived from an EMBL/GenBank/DDBJ whole genome shotgun (WGS) entry which is preliminary data.</text>
</comment>